<evidence type="ECO:0000313" key="2">
    <source>
        <dbReference type="EMBL" id="GCC52240.1"/>
    </source>
</evidence>
<dbReference type="Proteomes" id="UP000288227">
    <property type="component" value="Unassembled WGS sequence"/>
</dbReference>
<feature type="domain" description="Outer membrane protein beta-barrel" evidence="1">
    <location>
        <begin position="32"/>
        <end position="185"/>
    </location>
</feature>
<keyword evidence="3" id="KW-1185">Reference proteome</keyword>
<accession>A0A401UBH9</accession>
<gene>
    <name evidence="2" type="ORF">SanaruYs_24760</name>
</gene>
<reference evidence="2 3" key="1">
    <citation type="submission" date="2018-11" db="EMBL/GenBank/DDBJ databases">
        <title>Chryseotalea sanarue gen. nov., sp., nov., a member of the family Cytophagaceae, isolated from a brackish lake in Hamamatsu Japan.</title>
        <authorList>
            <person name="Maejima Y."/>
            <person name="Iino T."/>
            <person name="Muraguchi Y."/>
            <person name="Fukuda K."/>
            <person name="Ohkuma M."/>
            <person name="Moriuchi R."/>
            <person name="Dohra H."/>
            <person name="Kimbara K."/>
            <person name="Shintani M."/>
        </authorList>
    </citation>
    <scope>NUCLEOTIDE SEQUENCE [LARGE SCALE GENOMIC DNA]</scope>
    <source>
        <strain evidence="2 3">Ys</strain>
    </source>
</reference>
<name>A0A401UBH9_9BACT</name>
<dbReference type="AlphaFoldDB" id="A0A401UBH9"/>
<dbReference type="EMBL" id="BHXQ01000004">
    <property type="protein sequence ID" value="GCC52240.1"/>
    <property type="molecule type" value="Genomic_DNA"/>
</dbReference>
<dbReference type="Gene3D" id="2.40.160.20">
    <property type="match status" value="1"/>
</dbReference>
<evidence type="ECO:0000313" key="3">
    <source>
        <dbReference type="Proteomes" id="UP000288227"/>
    </source>
</evidence>
<evidence type="ECO:0000259" key="1">
    <source>
        <dbReference type="Pfam" id="PF13568"/>
    </source>
</evidence>
<comment type="caution">
    <text evidence="2">The sequence shown here is derived from an EMBL/GenBank/DDBJ whole genome shotgun (WGS) entry which is preliminary data.</text>
</comment>
<dbReference type="Pfam" id="PF13568">
    <property type="entry name" value="OMP_b-brl_2"/>
    <property type="match status" value="1"/>
</dbReference>
<protein>
    <submittedName>
        <fullName evidence="2">PorT family protein</fullName>
    </submittedName>
</protein>
<organism evidence="2 3">
    <name type="scientific">Chryseotalea sanaruensis</name>
    <dbReference type="NCBI Taxonomy" id="2482724"/>
    <lineage>
        <taxon>Bacteria</taxon>
        <taxon>Pseudomonadati</taxon>
        <taxon>Bacteroidota</taxon>
        <taxon>Cytophagia</taxon>
        <taxon>Cytophagales</taxon>
        <taxon>Chryseotaleaceae</taxon>
        <taxon>Chryseotalea</taxon>
    </lineage>
</organism>
<sequence length="209" mass="23052">MAVYILNQTFLYMRKLNLIAIVGLVFIGTSAFAQEAAFGLKGGLNLSEIKIDDPEASYNSKTGYHAGIFVRSKFNKVAIQPELLLYTQRGDFSGPGYSGNEDFTYLTIPLMVKFYPVMGLNFQVGPQFGFLLDGERTTNALGTTIKRDIKDQYESNDFAVSAGAGYDFPFGLSLDARYNIGVKDINNAANGDEAKSRVFLISIGWNFLN</sequence>
<proteinExistence type="predicted"/>
<dbReference type="InterPro" id="IPR025665">
    <property type="entry name" value="Beta-barrel_OMP_2"/>
</dbReference>